<proteinExistence type="predicted"/>
<dbReference type="PANTHER" id="PTHR22617">
    <property type="entry name" value="CHEMOTAXIS SENSOR HISTIDINE KINASE-RELATED"/>
    <property type="match status" value="1"/>
</dbReference>
<dbReference type="InterPro" id="IPR036061">
    <property type="entry name" value="CheW-like_dom_sf"/>
</dbReference>
<sequence length="347" mass="38711">MVAKPYVIFRLHDTRYAIAAESVMEIFSLPELIPIAEAPPDILGLLNFHKLYIPVMHLDLRFGHQFERCHLTDSVIAIESSGLQVGVIVHQVETVIDIDSRYIQQDLDYGRERSIEEVFVRGMINLDDETIVLLNIDNLIRHPHALVAIDDPDGESSELAQSVTDFYDSYFPTASDNVREILSSRAANLRVANDDRESINLIPVAIVKLNGGYFGLDLAVVREFTKLGRITTIPCCPPHIIGNMNLRGEILTLIDICQPLNLVVNNRQPATKAIVIEFDDITAGIVVEEVIDVVDFRPEELKTVPVATDTNTAAYIKGMVDYLDRSLNIIDLPKLLNQGVMTVELAA</sequence>
<dbReference type="PANTHER" id="PTHR22617:SF23">
    <property type="entry name" value="CHEMOTAXIS PROTEIN CHEW"/>
    <property type="match status" value="1"/>
</dbReference>
<dbReference type="Gene3D" id="2.40.50.180">
    <property type="entry name" value="CheA-289, Domain 4"/>
    <property type="match status" value="2"/>
</dbReference>
<dbReference type="SMART" id="SM00260">
    <property type="entry name" value="CheW"/>
    <property type="match status" value="2"/>
</dbReference>
<dbReference type="InterPro" id="IPR039315">
    <property type="entry name" value="CheW"/>
</dbReference>
<accession>A0A964FF66</accession>
<evidence type="ECO:0000259" key="1">
    <source>
        <dbReference type="PROSITE" id="PS50851"/>
    </source>
</evidence>
<dbReference type="PROSITE" id="PS50851">
    <property type="entry name" value="CHEW"/>
    <property type="match status" value="2"/>
</dbReference>
<organism evidence="2 3">
    <name type="scientific">Waterburya agarophytonicola KI4</name>
    <dbReference type="NCBI Taxonomy" id="2874699"/>
    <lineage>
        <taxon>Bacteria</taxon>
        <taxon>Bacillati</taxon>
        <taxon>Cyanobacteriota</taxon>
        <taxon>Cyanophyceae</taxon>
        <taxon>Pleurocapsales</taxon>
        <taxon>Hyellaceae</taxon>
        <taxon>Waterburya</taxon>
        <taxon>Waterburya agarophytonicola</taxon>
    </lineage>
</organism>
<dbReference type="GO" id="GO:0005829">
    <property type="term" value="C:cytosol"/>
    <property type="evidence" value="ECO:0007669"/>
    <property type="project" value="TreeGrafter"/>
</dbReference>
<name>A0A964FF66_9CYAN</name>
<gene>
    <name evidence="2" type="ORF">I4641_06315</name>
</gene>
<keyword evidence="3" id="KW-1185">Reference proteome</keyword>
<dbReference type="SUPFAM" id="SSF50341">
    <property type="entry name" value="CheW-like"/>
    <property type="match status" value="2"/>
</dbReference>
<protein>
    <submittedName>
        <fullName evidence="2">Chemotaxis protein CheW</fullName>
    </submittedName>
</protein>
<feature type="domain" description="CheW-like" evidence="1">
    <location>
        <begin position="201"/>
        <end position="341"/>
    </location>
</feature>
<dbReference type="GO" id="GO:0006935">
    <property type="term" value="P:chemotaxis"/>
    <property type="evidence" value="ECO:0007669"/>
    <property type="project" value="InterPro"/>
</dbReference>
<dbReference type="Gene3D" id="2.30.30.40">
    <property type="entry name" value="SH3 Domains"/>
    <property type="match status" value="2"/>
</dbReference>
<comment type="caution">
    <text evidence="2">The sequence shown here is derived from an EMBL/GenBank/DDBJ whole genome shotgun (WGS) entry which is preliminary data.</text>
</comment>
<dbReference type="Pfam" id="PF01584">
    <property type="entry name" value="CheW"/>
    <property type="match status" value="2"/>
</dbReference>
<dbReference type="GO" id="GO:0007165">
    <property type="term" value="P:signal transduction"/>
    <property type="evidence" value="ECO:0007669"/>
    <property type="project" value="InterPro"/>
</dbReference>
<dbReference type="Proteomes" id="UP000729733">
    <property type="component" value="Unassembled WGS sequence"/>
</dbReference>
<feature type="domain" description="CheW-like" evidence="1">
    <location>
        <begin position="3"/>
        <end position="145"/>
    </location>
</feature>
<reference evidence="2" key="1">
    <citation type="journal article" date="2021" name="Antonie Van Leeuwenhoek">
        <title>Draft genome and description of Waterburya agarophytonicola gen. nov. sp. nov. (Pleurocapsales, Cyanobacteria): a seaweed symbiont.</title>
        <authorList>
            <person name="Bonthond G."/>
            <person name="Shalygin S."/>
            <person name="Bayer T."/>
            <person name="Weinberger F."/>
        </authorList>
    </citation>
    <scope>NUCLEOTIDE SEQUENCE</scope>
    <source>
        <strain evidence="2">KI4</strain>
    </source>
</reference>
<evidence type="ECO:0000313" key="3">
    <source>
        <dbReference type="Proteomes" id="UP000729733"/>
    </source>
</evidence>
<dbReference type="EMBL" id="JADWDC010000010">
    <property type="protein sequence ID" value="MCC0176591.1"/>
    <property type="molecule type" value="Genomic_DNA"/>
</dbReference>
<dbReference type="RefSeq" id="WP_229639628.1">
    <property type="nucleotide sequence ID" value="NZ_JADWDC010000010.1"/>
</dbReference>
<evidence type="ECO:0000313" key="2">
    <source>
        <dbReference type="EMBL" id="MCC0176591.1"/>
    </source>
</evidence>
<dbReference type="InterPro" id="IPR002545">
    <property type="entry name" value="CheW-lke_dom"/>
</dbReference>
<dbReference type="AlphaFoldDB" id="A0A964FF66"/>